<keyword evidence="2" id="KW-1133">Transmembrane helix</keyword>
<feature type="region of interest" description="Disordered" evidence="1">
    <location>
        <begin position="557"/>
        <end position="577"/>
    </location>
</feature>
<feature type="region of interest" description="Disordered" evidence="1">
    <location>
        <begin position="660"/>
        <end position="846"/>
    </location>
</feature>
<evidence type="ECO:0000256" key="1">
    <source>
        <dbReference type="SAM" id="MobiDB-lite"/>
    </source>
</evidence>
<feature type="compositionally biased region" description="Low complexity" evidence="1">
    <location>
        <begin position="557"/>
        <end position="575"/>
    </location>
</feature>
<dbReference type="NCBIfam" id="TIGR02302">
    <property type="entry name" value="aProt_lowcomp"/>
    <property type="match status" value="1"/>
</dbReference>
<feature type="compositionally biased region" description="Basic and acidic residues" evidence="1">
    <location>
        <begin position="719"/>
        <end position="728"/>
    </location>
</feature>
<organism evidence="3 4">
    <name type="scientific">Litoreibacter roseus</name>
    <dbReference type="NCBI Taxonomy" id="2601869"/>
    <lineage>
        <taxon>Bacteria</taxon>
        <taxon>Pseudomonadati</taxon>
        <taxon>Pseudomonadota</taxon>
        <taxon>Alphaproteobacteria</taxon>
        <taxon>Rhodobacterales</taxon>
        <taxon>Roseobacteraceae</taxon>
        <taxon>Litoreibacter</taxon>
    </lineage>
</organism>
<feature type="compositionally biased region" description="Basic and acidic residues" evidence="1">
    <location>
        <begin position="815"/>
        <end position="825"/>
    </location>
</feature>
<gene>
    <name evidence="3" type="ORF">KIN_34530</name>
</gene>
<comment type="caution">
    <text evidence="3">The sequence shown here is derived from an EMBL/GenBank/DDBJ whole genome shotgun (WGS) entry which is preliminary data.</text>
</comment>
<evidence type="ECO:0000313" key="4">
    <source>
        <dbReference type="Proteomes" id="UP000436822"/>
    </source>
</evidence>
<name>A0A6N6JLV3_9RHOB</name>
<keyword evidence="2" id="KW-0472">Membrane</keyword>
<dbReference type="EMBL" id="BLJE01000004">
    <property type="protein sequence ID" value="GFE66379.1"/>
    <property type="molecule type" value="Genomic_DNA"/>
</dbReference>
<keyword evidence="4" id="KW-1185">Reference proteome</keyword>
<dbReference type="Proteomes" id="UP000436822">
    <property type="component" value="Unassembled WGS sequence"/>
</dbReference>
<dbReference type="Pfam" id="PF13779">
    <property type="entry name" value="DUF4175"/>
    <property type="match status" value="1"/>
</dbReference>
<feature type="compositionally biased region" description="Basic and acidic residues" evidence="1">
    <location>
        <begin position="744"/>
        <end position="768"/>
    </location>
</feature>
<evidence type="ECO:0000313" key="3">
    <source>
        <dbReference type="EMBL" id="GFE66379.1"/>
    </source>
</evidence>
<proteinExistence type="predicted"/>
<feature type="transmembrane region" description="Helical" evidence="2">
    <location>
        <begin position="42"/>
        <end position="59"/>
    </location>
</feature>
<feature type="compositionally biased region" description="Low complexity" evidence="1">
    <location>
        <begin position="796"/>
        <end position="814"/>
    </location>
</feature>
<reference evidence="3 4" key="1">
    <citation type="submission" date="2019-12" db="EMBL/GenBank/DDBJ databases">
        <title>Litoreibacter badius sp. nov., a novel bacteriochlorophyll a-containing bacterium in the genus Litoreibacter.</title>
        <authorList>
            <person name="Kanamuro M."/>
            <person name="Takabe Y."/>
            <person name="Mori K."/>
            <person name="Takaichi S."/>
            <person name="Hanada S."/>
        </authorList>
    </citation>
    <scope>NUCLEOTIDE SEQUENCE [LARGE SCALE GENOMIC DNA]</scope>
    <source>
        <strain evidence="3 4">K6</strain>
    </source>
</reference>
<dbReference type="InterPro" id="IPR012683">
    <property type="entry name" value="CHP02302_TM"/>
</dbReference>
<evidence type="ECO:0000256" key="2">
    <source>
        <dbReference type="SAM" id="Phobius"/>
    </source>
</evidence>
<dbReference type="AlphaFoldDB" id="A0A6N6JLV3"/>
<feature type="transmembrane region" description="Helical" evidence="2">
    <location>
        <begin position="163"/>
        <end position="182"/>
    </location>
</feature>
<sequence>MGHPADLERSMTTDPRVPDVSALKWPLRLTWVGLTSERLVRAFWPLAAVVMVVFAAIAFDLQSALSLEGVWVVTLASGAALIAALLFGLRTFRLPARGEALDRLDRSMAGRPISAALDTQAIGDNDPQSQAVWDAHVRRMEARLSEAEAVSPDLRLSSRDPYALRYAALLAFVVALGFGSIWRAGSLSDLSPQLAGEAVAAGPAWEAWIEPPRYTDKPTLYLNEVTRDQIAVPVGSQLTVRLYGQIGDLGLSETVSGRIPPAETGEDEAPQTAFSLPIEQNGTVAIEGTDESWDITATADAPPKVWFQGLIDRSPNGDMRMSFNASDDYAVAAGNAKVELNLDQLDRRYGLAVDPEPREGFTLDLPMPLSGDRANFSETLIENLAQHPWANLDVRFNLTVRDDADQISEIEVIETELPGRRFFQPIAKAVVEQRRDLLWSRENATRVSQVLRAITYEPDGFFPNEQAYLTLRMAITRLDLAREYDGLDVEKQEELAEMLWQAAILLEEGRLSDALERLRQAQEKLSDAMRNGATDEEIAELMQELNEAMRDYMQQLAQEGQQGEQQQAQNQQGQEVTEDQLQQMLDEIQRLMEEGRMDEAEQLLSQLMEMMQNMQVAQGQPGQGQQGEGQQAMEGLQDTLREQQGLSDEAFRDLQEQFNPGAQAGESQGNEGRNGGQGRGQDHEGQSGQGQPQDQQQGEGGEGNQQAENEGPGGGSLADRQRELRNELSRQSQNLPGTGTPEGDAAREALGRAGEAMDRAEEALRDDQTAEALGAQSDAMEALRDGLRSLGDALAQEQQQQGGQQGQQAGQPSRQQRDPLGREAGSDGMIGSQDNMLQSEDARRRSRDLLDEIRRRSGEQERPEVERDYLKRLLDRF</sequence>
<feature type="transmembrane region" description="Helical" evidence="2">
    <location>
        <begin position="71"/>
        <end position="89"/>
    </location>
</feature>
<accession>A0A6N6JLV3</accession>
<keyword evidence="2" id="KW-0812">Transmembrane</keyword>
<protein>
    <submittedName>
        <fullName evidence="3">ATPase</fullName>
    </submittedName>
</protein>